<evidence type="ECO:0000313" key="2">
    <source>
        <dbReference type="Proteomes" id="UP001058974"/>
    </source>
</evidence>
<dbReference type="PANTHER" id="PTHR34133:SF8">
    <property type="entry name" value="OS07G0633000 PROTEIN"/>
    <property type="match status" value="1"/>
</dbReference>
<dbReference type="EMBL" id="JAMSHJ010000001">
    <property type="protein sequence ID" value="KAI5442938.1"/>
    <property type="molecule type" value="Genomic_DNA"/>
</dbReference>
<protein>
    <submittedName>
        <fullName evidence="1">Uncharacterized protein</fullName>
    </submittedName>
</protein>
<sequence length="200" mass="23146">MKGKTMTCISFPCQPYFSRKNSLLKKQKLHDLHKYYCCAKIKSGSKNFENRITTSFSYKASVKAPLNEFPWASFDQYIEDKERVIQAIIPEKSTAKKLNETRCELEDLHYDHIPLGLNINAKGALYLEKEGRHNLIKNQIHITLSFVVPLLLKLVPEHVLQNILHSVLRSYVEDICNKGIGVRLLEDYNSFKMNKSEKTV</sequence>
<organism evidence="1 2">
    <name type="scientific">Pisum sativum</name>
    <name type="common">Garden pea</name>
    <name type="synonym">Lathyrus oleraceus</name>
    <dbReference type="NCBI Taxonomy" id="3888"/>
    <lineage>
        <taxon>Eukaryota</taxon>
        <taxon>Viridiplantae</taxon>
        <taxon>Streptophyta</taxon>
        <taxon>Embryophyta</taxon>
        <taxon>Tracheophyta</taxon>
        <taxon>Spermatophyta</taxon>
        <taxon>Magnoliopsida</taxon>
        <taxon>eudicotyledons</taxon>
        <taxon>Gunneridae</taxon>
        <taxon>Pentapetalae</taxon>
        <taxon>rosids</taxon>
        <taxon>fabids</taxon>
        <taxon>Fabales</taxon>
        <taxon>Fabaceae</taxon>
        <taxon>Papilionoideae</taxon>
        <taxon>50 kb inversion clade</taxon>
        <taxon>NPAAA clade</taxon>
        <taxon>Hologalegina</taxon>
        <taxon>IRL clade</taxon>
        <taxon>Fabeae</taxon>
        <taxon>Lathyrus</taxon>
    </lineage>
</organism>
<name>A0A9D5GVP5_PEA</name>
<dbReference type="AlphaFoldDB" id="A0A9D5GVP5"/>
<dbReference type="InterPro" id="IPR018971">
    <property type="entry name" value="DUF1997"/>
</dbReference>
<dbReference type="PANTHER" id="PTHR34133">
    <property type="entry name" value="OS07G0633000 PROTEIN"/>
    <property type="match status" value="1"/>
</dbReference>
<gene>
    <name evidence="1" type="ORF">KIW84_011829</name>
</gene>
<comment type="caution">
    <text evidence="1">The sequence shown here is derived from an EMBL/GenBank/DDBJ whole genome shotgun (WGS) entry which is preliminary data.</text>
</comment>
<evidence type="ECO:0000313" key="1">
    <source>
        <dbReference type="EMBL" id="KAI5442938.1"/>
    </source>
</evidence>
<accession>A0A9D5GVP5</accession>
<dbReference type="Proteomes" id="UP001058974">
    <property type="component" value="Chromosome 1"/>
</dbReference>
<proteinExistence type="predicted"/>
<keyword evidence="2" id="KW-1185">Reference proteome</keyword>
<dbReference type="Pfam" id="PF09366">
    <property type="entry name" value="DUF1997"/>
    <property type="match status" value="1"/>
</dbReference>
<dbReference type="Gramene" id="Psat01G0182900-T1">
    <property type="protein sequence ID" value="KAI5442938.1"/>
    <property type="gene ID" value="KIW84_011829"/>
</dbReference>
<reference evidence="1 2" key="1">
    <citation type="journal article" date="2022" name="Nat. Genet.">
        <title>Improved pea reference genome and pan-genome highlight genomic features and evolutionary characteristics.</title>
        <authorList>
            <person name="Yang T."/>
            <person name="Liu R."/>
            <person name="Luo Y."/>
            <person name="Hu S."/>
            <person name="Wang D."/>
            <person name="Wang C."/>
            <person name="Pandey M.K."/>
            <person name="Ge S."/>
            <person name="Xu Q."/>
            <person name="Li N."/>
            <person name="Li G."/>
            <person name="Huang Y."/>
            <person name="Saxena R.K."/>
            <person name="Ji Y."/>
            <person name="Li M."/>
            <person name="Yan X."/>
            <person name="He Y."/>
            <person name="Liu Y."/>
            <person name="Wang X."/>
            <person name="Xiang C."/>
            <person name="Varshney R.K."/>
            <person name="Ding H."/>
            <person name="Gao S."/>
            <person name="Zong X."/>
        </authorList>
    </citation>
    <scope>NUCLEOTIDE SEQUENCE [LARGE SCALE GENOMIC DNA]</scope>
    <source>
        <strain evidence="1 2">cv. Zhongwan 6</strain>
    </source>
</reference>
<dbReference type="EMBL" id="JAMSHJ010000001">
    <property type="protein sequence ID" value="KAI5442939.1"/>
    <property type="molecule type" value="Genomic_DNA"/>
</dbReference>
<dbReference type="Gramene" id="Psat01G0182900-T2">
    <property type="protein sequence ID" value="KAI5442939.1"/>
    <property type="gene ID" value="KIW84_011829"/>
</dbReference>